<evidence type="ECO:0000313" key="3">
    <source>
        <dbReference type="Proteomes" id="UP000825729"/>
    </source>
</evidence>
<dbReference type="AlphaFoldDB" id="A0AAV7ECR0"/>
<evidence type="ECO:0000313" key="2">
    <source>
        <dbReference type="EMBL" id="KAG9445885.1"/>
    </source>
</evidence>
<sequence>MKKPDNVGQDVVGPHRKESSLLSRANASGNMMSPAASLLGPKVPHPPFILVMQSNKGGALTRDPSRGGPHSTYSVPRAHLIKRSSRARNRRFAVRIFVRGPAGGPAVTMKGAARVGPSSKATERWGPGRGGRPENMGSTRSSAIEWGRTANVGSSSTSRKLLGGEGPRGGKAVHGTRLNVDL</sequence>
<name>A0AAV7ECR0_ARIFI</name>
<protein>
    <submittedName>
        <fullName evidence="2">Uncharacterized protein</fullName>
    </submittedName>
</protein>
<comment type="caution">
    <text evidence="2">The sequence shown here is derived from an EMBL/GenBank/DDBJ whole genome shotgun (WGS) entry which is preliminary data.</text>
</comment>
<dbReference type="Proteomes" id="UP000825729">
    <property type="component" value="Unassembled WGS sequence"/>
</dbReference>
<accession>A0AAV7ECR0</accession>
<feature type="compositionally biased region" description="Polar residues" evidence="1">
    <location>
        <begin position="20"/>
        <end position="31"/>
    </location>
</feature>
<organism evidence="2 3">
    <name type="scientific">Aristolochia fimbriata</name>
    <name type="common">White veined hardy Dutchman's pipe vine</name>
    <dbReference type="NCBI Taxonomy" id="158543"/>
    <lineage>
        <taxon>Eukaryota</taxon>
        <taxon>Viridiplantae</taxon>
        <taxon>Streptophyta</taxon>
        <taxon>Embryophyta</taxon>
        <taxon>Tracheophyta</taxon>
        <taxon>Spermatophyta</taxon>
        <taxon>Magnoliopsida</taxon>
        <taxon>Magnoliidae</taxon>
        <taxon>Piperales</taxon>
        <taxon>Aristolochiaceae</taxon>
        <taxon>Aristolochia</taxon>
    </lineage>
</organism>
<reference evidence="2 3" key="1">
    <citation type="submission" date="2021-07" db="EMBL/GenBank/DDBJ databases">
        <title>The Aristolochia fimbriata genome: insights into angiosperm evolution, floral development and chemical biosynthesis.</title>
        <authorList>
            <person name="Jiao Y."/>
        </authorList>
    </citation>
    <scope>NUCLEOTIDE SEQUENCE [LARGE SCALE GENOMIC DNA]</scope>
    <source>
        <strain evidence="2">IBCAS-2021</strain>
        <tissue evidence="2">Leaf</tissue>
    </source>
</reference>
<feature type="region of interest" description="Disordered" evidence="1">
    <location>
        <begin position="108"/>
        <end position="182"/>
    </location>
</feature>
<dbReference type="EMBL" id="JAINDJ010000005">
    <property type="protein sequence ID" value="KAG9445885.1"/>
    <property type="molecule type" value="Genomic_DNA"/>
</dbReference>
<gene>
    <name evidence="2" type="ORF">H6P81_012013</name>
</gene>
<keyword evidence="3" id="KW-1185">Reference proteome</keyword>
<feature type="region of interest" description="Disordered" evidence="1">
    <location>
        <begin position="1"/>
        <end position="39"/>
    </location>
</feature>
<proteinExistence type="predicted"/>
<evidence type="ECO:0000256" key="1">
    <source>
        <dbReference type="SAM" id="MobiDB-lite"/>
    </source>
</evidence>